<proteinExistence type="predicted"/>
<reference evidence="1" key="1">
    <citation type="submission" date="2023-08" db="EMBL/GenBank/DDBJ databases">
        <title>Genomic characterization of piscicolin 126 produced by Carnobacterium maltaromaticum CM22 strain isolated from salmon (Salmo salar).</title>
        <authorList>
            <person name="Gonzalez-Gragera E."/>
            <person name="Garcia-Lopez J.D."/>
            <person name="Teso-Perez C."/>
            <person name="Gimenez-Hernandez I."/>
            <person name="Peralta-Sanchez J.M."/>
            <person name="Valdivia E."/>
            <person name="Montalban-Lopez M."/>
            <person name="Martin-Platero A.M."/>
            <person name="Banos A."/>
            <person name="Martinez-Bueno M."/>
        </authorList>
    </citation>
    <scope>NUCLEOTIDE SEQUENCE</scope>
    <source>
        <strain evidence="1">CM22</strain>
    </source>
</reference>
<gene>
    <name evidence="1" type="ORF">RAK27_00350</name>
</gene>
<protein>
    <recommendedName>
        <fullName evidence="3">DUF4435 domain-containing protein</fullName>
    </recommendedName>
</protein>
<evidence type="ECO:0000313" key="2">
    <source>
        <dbReference type="Proteomes" id="UP001290462"/>
    </source>
</evidence>
<sequence length="289" mass="34320">MKKWELARYLIDAKKCVDSIMFIKNNQSKLNINFREKITGKRDKFYINSCVILDECFKNKKKLCTEDKIAKALYYERDKNTAHKDSNYIPKKYSSVGELEKDLKKQIRHVKKICKDKLPDVITLDFVPYDFELFRLIKGLNKRNENELKESRYELYSEMTSKNISESVEYVKSQSSQLKEEYSVISDTEDIRLMSDEDKRNGVVVFQGGLNDYEDIQMRQDQVIILNALHDTDIWPRFNKEVKRKIDEMRKSGLFDEFNRPQEITVLHNPDFIKNILLKDIEATVKNQK</sequence>
<organism evidence="1 2">
    <name type="scientific">Carnobacterium maltaromaticum</name>
    <name type="common">Carnobacterium piscicola</name>
    <dbReference type="NCBI Taxonomy" id="2751"/>
    <lineage>
        <taxon>Bacteria</taxon>
        <taxon>Bacillati</taxon>
        <taxon>Bacillota</taxon>
        <taxon>Bacilli</taxon>
        <taxon>Lactobacillales</taxon>
        <taxon>Carnobacteriaceae</taxon>
        <taxon>Carnobacterium</taxon>
    </lineage>
</organism>
<dbReference type="AlphaFoldDB" id="A0AAW9JL40"/>
<dbReference type="Proteomes" id="UP001290462">
    <property type="component" value="Unassembled WGS sequence"/>
</dbReference>
<dbReference type="RefSeq" id="WP_322808231.1">
    <property type="nucleotide sequence ID" value="NZ_JAVBVO010000001.1"/>
</dbReference>
<dbReference type="EMBL" id="JAVBVO010000001">
    <property type="protein sequence ID" value="MDZ5757102.1"/>
    <property type="molecule type" value="Genomic_DNA"/>
</dbReference>
<evidence type="ECO:0000313" key="1">
    <source>
        <dbReference type="EMBL" id="MDZ5757102.1"/>
    </source>
</evidence>
<comment type="caution">
    <text evidence="1">The sequence shown here is derived from an EMBL/GenBank/DDBJ whole genome shotgun (WGS) entry which is preliminary data.</text>
</comment>
<evidence type="ECO:0008006" key="3">
    <source>
        <dbReference type="Google" id="ProtNLM"/>
    </source>
</evidence>
<name>A0AAW9JL40_CARML</name>
<accession>A0AAW9JL40</accession>